<feature type="non-terminal residue" evidence="1">
    <location>
        <position position="133"/>
    </location>
</feature>
<protein>
    <submittedName>
        <fullName evidence="1">Uncharacterized protein</fullName>
    </submittedName>
</protein>
<evidence type="ECO:0000313" key="1">
    <source>
        <dbReference type="EMBL" id="KAK2193490.1"/>
    </source>
</evidence>
<dbReference type="EMBL" id="JAODUO010000012">
    <property type="protein sequence ID" value="KAK2193490.1"/>
    <property type="molecule type" value="Genomic_DNA"/>
</dbReference>
<keyword evidence="2" id="KW-1185">Reference proteome</keyword>
<dbReference type="Proteomes" id="UP001209878">
    <property type="component" value="Unassembled WGS sequence"/>
</dbReference>
<gene>
    <name evidence="1" type="ORF">NP493_12g07005</name>
</gene>
<name>A0AAD9PEV5_RIDPI</name>
<reference evidence="1" key="1">
    <citation type="journal article" date="2023" name="Mol. Biol. Evol.">
        <title>Third-Generation Sequencing Reveals the Adaptive Role of the Epigenome in Three Deep-Sea Polychaetes.</title>
        <authorList>
            <person name="Perez M."/>
            <person name="Aroh O."/>
            <person name="Sun Y."/>
            <person name="Lan Y."/>
            <person name="Juniper S.K."/>
            <person name="Young C.R."/>
            <person name="Angers B."/>
            <person name="Qian P.Y."/>
        </authorList>
    </citation>
    <scope>NUCLEOTIDE SEQUENCE</scope>
    <source>
        <strain evidence="1">R07B-5</strain>
    </source>
</reference>
<proteinExistence type="predicted"/>
<organism evidence="1 2">
    <name type="scientific">Ridgeia piscesae</name>
    <name type="common">Tubeworm</name>
    <dbReference type="NCBI Taxonomy" id="27915"/>
    <lineage>
        <taxon>Eukaryota</taxon>
        <taxon>Metazoa</taxon>
        <taxon>Spiralia</taxon>
        <taxon>Lophotrochozoa</taxon>
        <taxon>Annelida</taxon>
        <taxon>Polychaeta</taxon>
        <taxon>Sedentaria</taxon>
        <taxon>Canalipalpata</taxon>
        <taxon>Sabellida</taxon>
        <taxon>Siboglinidae</taxon>
        <taxon>Ridgeia</taxon>
    </lineage>
</organism>
<dbReference type="AlphaFoldDB" id="A0AAD9PEV5"/>
<accession>A0AAD9PEV5</accession>
<evidence type="ECO:0000313" key="2">
    <source>
        <dbReference type="Proteomes" id="UP001209878"/>
    </source>
</evidence>
<comment type="caution">
    <text evidence="1">The sequence shown here is derived from an EMBL/GenBank/DDBJ whole genome shotgun (WGS) entry which is preliminary data.</text>
</comment>
<sequence length="133" mass="13361">NCETPSLFQPVGSVAIQKAVSGPLVTASVARNLSVAAGSIVVNTVTGGLAANNTFTTISRRGSQTFAPTVASNSSLVQRAARATTGAIGAPELGAAILTPEQARLGSQVISTMTPQLVATQKAAGQSRMTLPK</sequence>